<proteinExistence type="inferred from homology"/>
<keyword evidence="8" id="KW-0255">Endonuclease</keyword>
<dbReference type="PROSITE" id="PS50878">
    <property type="entry name" value="RT_POL"/>
    <property type="match status" value="1"/>
</dbReference>
<gene>
    <name evidence="14" type="ORF">NDU88_008738</name>
</gene>
<evidence type="ECO:0000256" key="1">
    <source>
        <dbReference type="ARBA" id="ARBA00010879"/>
    </source>
</evidence>
<feature type="region of interest" description="Disordered" evidence="12">
    <location>
        <begin position="1177"/>
        <end position="1204"/>
    </location>
</feature>
<dbReference type="SUPFAM" id="SSF50630">
    <property type="entry name" value="Acid proteases"/>
    <property type="match status" value="1"/>
</dbReference>
<dbReference type="GO" id="GO:0008233">
    <property type="term" value="F:peptidase activity"/>
    <property type="evidence" value="ECO:0007669"/>
    <property type="project" value="UniProtKB-KW"/>
</dbReference>
<dbReference type="InterPro" id="IPR050951">
    <property type="entry name" value="Retrovirus_Pol_polyprotein"/>
</dbReference>
<dbReference type="FunFam" id="3.10.20.370:FF:000001">
    <property type="entry name" value="Retrovirus-related Pol polyprotein from transposon 17.6-like protein"/>
    <property type="match status" value="1"/>
</dbReference>
<evidence type="ECO:0000313" key="15">
    <source>
        <dbReference type="Proteomes" id="UP001066276"/>
    </source>
</evidence>
<feature type="compositionally biased region" description="Low complexity" evidence="12">
    <location>
        <begin position="44"/>
        <end position="53"/>
    </location>
</feature>
<feature type="compositionally biased region" description="Basic and acidic residues" evidence="12">
    <location>
        <begin position="235"/>
        <end position="259"/>
    </location>
</feature>
<dbReference type="CDD" id="cd01647">
    <property type="entry name" value="RT_LTR"/>
    <property type="match status" value="1"/>
</dbReference>
<dbReference type="SUPFAM" id="SSF56672">
    <property type="entry name" value="DNA/RNA polymerases"/>
    <property type="match status" value="1"/>
</dbReference>
<feature type="region of interest" description="Disordered" evidence="12">
    <location>
        <begin position="301"/>
        <end position="340"/>
    </location>
</feature>
<dbReference type="GO" id="GO:0006508">
    <property type="term" value="P:proteolysis"/>
    <property type="evidence" value="ECO:0007669"/>
    <property type="project" value="UniProtKB-KW"/>
</dbReference>
<comment type="caution">
    <text evidence="14">The sequence shown here is derived from an EMBL/GenBank/DDBJ whole genome shotgun (WGS) entry which is preliminary data.</text>
</comment>
<dbReference type="PANTHER" id="PTHR37984">
    <property type="entry name" value="PROTEIN CBG26694"/>
    <property type="match status" value="1"/>
</dbReference>
<dbReference type="Pfam" id="PF17917">
    <property type="entry name" value="RT_RNaseH"/>
    <property type="match status" value="1"/>
</dbReference>
<evidence type="ECO:0000256" key="6">
    <source>
        <dbReference type="ARBA" id="ARBA00022695"/>
    </source>
</evidence>
<keyword evidence="5" id="KW-0808">Transferase</keyword>
<dbReference type="InterPro" id="IPR043502">
    <property type="entry name" value="DNA/RNA_pol_sf"/>
</dbReference>
<feature type="compositionally biased region" description="Low complexity" evidence="12">
    <location>
        <begin position="308"/>
        <end position="327"/>
    </location>
</feature>
<evidence type="ECO:0000256" key="9">
    <source>
        <dbReference type="ARBA" id="ARBA00022801"/>
    </source>
</evidence>
<keyword evidence="6" id="KW-0548">Nucleotidyltransferase</keyword>
<feature type="region of interest" description="Disordered" evidence="12">
    <location>
        <begin position="228"/>
        <end position="281"/>
    </location>
</feature>
<dbReference type="InterPro" id="IPR041588">
    <property type="entry name" value="Integrase_H2C2"/>
</dbReference>
<evidence type="ECO:0000256" key="10">
    <source>
        <dbReference type="ARBA" id="ARBA00022918"/>
    </source>
</evidence>
<dbReference type="Pfam" id="PF00078">
    <property type="entry name" value="RVT_1"/>
    <property type="match status" value="1"/>
</dbReference>
<keyword evidence="7" id="KW-0540">Nuclease</keyword>
<reference evidence="14" key="1">
    <citation type="journal article" date="2022" name="bioRxiv">
        <title>Sequencing and chromosome-scale assembly of the giantPleurodeles waltlgenome.</title>
        <authorList>
            <person name="Brown T."/>
            <person name="Elewa A."/>
            <person name="Iarovenko S."/>
            <person name="Subramanian E."/>
            <person name="Araus A.J."/>
            <person name="Petzold A."/>
            <person name="Susuki M."/>
            <person name="Suzuki K.-i.T."/>
            <person name="Hayashi T."/>
            <person name="Toyoda A."/>
            <person name="Oliveira C."/>
            <person name="Osipova E."/>
            <person name="Leigh N.D."/>
            <person name="Simon A."/>
            <person name="Yun M.H."/>
        </authorList>
    </citation>
    <scope>NUCLEOTIDE SEQUENCE</scope>
    <source>
        <strain evidence="14">20211129_DDA</strain>
        <tissue evidence="14">Liver</tissue>
    </source>
</reference>
<evidence type="ECO:0000256" key="2">
    <source>
        <dbReference type="ARBA" id="ARBA00012180"/>
    </source>
</evidence>
<protein>
    <recommendedName>
        <fullName evidence="11">Gypsy retrotransposon integrase-like protein 1</fullName>
        <ecNumber evidence="3">2.7.7.49</ecNumber>
        <ecNumber evidence="2">3.1.26.4</ecNumber>
    </recommendedName>
</protein>
<feature type="region of interest" description="Disordered" evidence="12">
    <location>
        <begin position="41"/>
        <end position="62"/>
    </location>
</feature>
<comment type="similarity">
    <text evidence="1">Belongs to the beta type-B retroviral polymerase family. HERV class-II K(HML-2) pol subfamily.</text>
</comment>
<dbReference type="Gene3D" id="1.10.340.70">
    <property type="match status" value="1"/>
</dbReference>
<dbReference type="Gene3D" id="3.10.20.370">
    <property type="match status" value="1"/>
</dbReference>
<dbReference type="EC" id="2.7.7.49" evidence="3"/>
<dbReference type="Pfam" id="PF17921">
    <property type="entry name" value="Integrase_H2C2"/>
    <property type="match status" value="1"/>
</dbReference>
<feature type="domain" description="Reverse transcriptase" evidence="13">
    <location>
        <begin position="794"/>
        <end position="977"/>
    </location>
</feature>
<dbReference type="Gene3D" id="3.30.70.270">
    <property type="match status" value="2"/>
</dbReference>
<evidence type="ECO:0000256" key="5">
    <source>
        <dbReference type="ARBA" id="ARBA00022679"/>
    </source>
</evidence>
<keyword evidence="15" id="KW-1185">Reference proteome</keyword>
<dbReference type="Gene3D" id="3.10.10.10">
    <property type="entry name" value="HIV Type 1 Reverse Transcriptase, subunit A, domain 1"/>
    <property type="match status" value="1"/>
</dbReference>
<dbReference type="AlphaFoldDB" id="A0AAV7RYG9"/>
<dbReference type="InterPro" id="IPR021109">
    <property type="entry name" value="Peptidase_aspartic_dom_sf"/>
</dbReference>
<keyword evidence="4" id="KW-0645">Protease</keyword>
<feature type="region of interest" description="Disordered" evidence="12">
    <location>
        <begin position="523"/>
        <end position="558"/>
    </location>
</feature>
<dbReference type="EC" id="3.1.26.4" evidence="2"/>
<dbReference type="Proteomes" id="UP001066276">
    <property type="component" value="Chromosome 5"/>
</dbReference>
<evidence type="ECO:0000256" key="3">
    <source>
        <dbReference type="ARBA" id="ARBA00012493"/>
    </source>
</evidence>
<dbReference type="EMBL" id="JANPWB010000009">
    <property type="protein sequence ID" value="KAJ1156013.1"/>
    <property type="molecule type" value="Genomic_DNA"/>
</dbReference>
<dbReference type="FunFam" id="3.10.10.10:FF:000007">
    <property type="entry name" value="Retrovirus-related Pol polyprotein from transposon 17.6-like Protein"/>
    <property type="match status" value="1"/>
</dbReference>
<evidence type="ECO:0000256" key="4">
    <source>
        <dbReference type="ARBA" id="ARBA00022670"/>
    </source>
</evidence>
<dbReference type="GO" id="GO:0004523">
    <property type="term" value="F:RNA-DNA hybrid ribonuclease activity"/>
    <property type="evidence" value="ECO:0007669"/>
    <property type="project" value="UniProtKB-EC"/>
</dbReference>
<evidence type="ECO:0000256" key="11">
    <source>
        <dbReference type="ARBA" id="ARBA00039658"/>
    </source>
</evidence>
<keyword evidence="9" id="KW-0378">Hydrolase</keyword>
<name>A0AAV7RYG9_PLEWA</name>
<dbReference type="FunFam" id="3.30.70.270:FF:000020">
    <property type="entry name" value="Transposon Tf2-6 polyprotein-like Protein"/>
    <property type="match status" value="1"/>
</dbReference>
<accession>A0AAV7RYG9</accession>
<dbReference type="CDD" id="cd09274">
    <property type="entry name" value="RNase_HI_RT_Ty3"/>
    <property type="match status" value="1"/>
</dbReference>
<keyword evidence="10" id="KW-0695">RNA-directed DNA polymerase</keyword>
<evidence type="ECO:0000256" key="7">
    <source>
        <dbReference type="ARBA" id="ARBA00022722"/>
    </source>
</evidence>
<dbReference type="InterPro" id="IPR041373">
    <property type="entry name" value="RT_RNaseH"/>
</dbReference>
<dbReference type="PANTHER" id="PTHR37984:SF5">
    <property type="entry name" value="PROTEIN NYNRIN-LIKE"/>
    <property type="match status" value="1"/>
</dbReference>
<evidence type="ECO:0000256" key="8">
    <source>
        <dbReference type="ARBA" id="ARBA00022759"/>
    </source>
</evidence>
<dbReference type="InterPro" id="IPR000477">
    <property type="entry name" value="RT_dom"/>
</dbReference>
<evidence type="ECO:0000259" key="13">
    <source>
        <dbReference type="PROSITE" id="PS50878"/>
    </source>
</evidence>
<dbReference type="InterPro" id="IPR043128">
    <property type="entry name" value="Rev_trsase/Diguanyl_cyclase"/>
</dbReference>
<evidence type="ECO:0000256" key="12">
    <source>
        <dbReference type="SAM" id="MobiDB-lite"/>
    </source>
</evidence>
<evidence type="ECO:0000313" key="14">
    <source>
        <dbReference type="EMBL" id="KAJ1156013.1"/>
    </source>
</evidence>
<sequence>MLERELNKLRVEQTRLKLKKQQLDLDRQSFELEKERQKLGLETHGGSSSIPHSHPAKEHDSRNLHKIVPPYKEGDDINKWFAALERACVVQDVPQRQWAATLWLSFSGKGRDRLLTVKENDANNFQVLKNALLDGYGLTTEQYRIKFRETKKESSQDWVDFIDHSVKALEGWLHGSKVTDYDSLYNLILREHILNNCVSDLLHQYLVDSDLTSPQELGKKADKWVRTRVNRKVHTGGDKDGNKKKDGKSSDKGGDKSKNESSSGPQKHSGGGGGPKSSFNQNKEKKPWCYLCKIKGHWTTDPSCPKKSTNAPTTTTPTATPSVPTNSSGGGSKPTNSQSKGVAGLTIGNLVGVGLVREATEAVLVSEGAIDLATLVACPLNMDKYKQLPLINGVEVQAYRDTGASVTMVIEKLVHPEQHLLGHQYQVTDAHNNTLSHPMAVVNLNWGGVTGPKKVVVATDLPVDCVLGNDLETSAWSDVELEAHAAMLGIPGHIFALTRAQAKKQKGQGSLDPGTMDQVLPKARASRSKPLPTIPPSTVDSTSEEEEFPPSAEPTPEELEADTAELLGEGGPAREELSVAQQTCPTLEGLRQQAVKQANGDVSNSHRVYWEDNLLYTEHRDPKPGAARRLVIPQEYRKFLLTLAHDIPLAGHLGQMKTWDRLVPLFHWPRMSPFRVLHVNRLKPYYDRADLTLLMATDEGQEEDRDPLPDLFSSTEQDALVEGVVLADCLTAEQKDNCINLLDQFSELFSTVPGTTSWCEHTIDTGVSLPVKSKIYRQPDHVRDCIKQEVQKMLELGVVEHSDSPWASPVVLVPKPHSKDGKKEMRFCVDYRGLNLVTKTDAHPIPRADELIDTLASAKYLSTFDLTAGYWQIKLSEDAKPKTAFSTIGGHYQFTVMPFGLKNAPATFQRLVNTVLQGLEAFSAAYLDDIAVFSSSWDDHLVHLWKVLEALQKAGLTIKASKCQIGQGKVVYLGHLVGGEQIAPLQGKIQTIIDWIPPTTQTQVRAFLGLTGYYRRFIKNYGSIAAPLNDLTSKKMPKKVLWTANCQKAFEALKQAMCSAPVLKSPCYSKKFYVQTDASELGVGAVLSQLNSEGQDQPVAFISRRLTPREKRWSAIEREAFAVVWALKKLRPYLFGTHFIVQTDHKPLLWLKQMKGENPKLLRWSISLQGMDYTVEHRPGSSHSNADGLSRYFHLDNEDSSGHG</sequence>
<dbReference type="GO" id="GO:0003964">
    <property type="term" value="F:RNA-directed DNA polymerase activity"/>
    <property type="evidence" value="ECO:0007669"/>
    <property type="project" value="UniProtKB-KW"/>
</dbReference>
<organism evidence="14 15">
    <name type="scientific">Pleurodeles waltl</name>
    <name type="common">Iberian ribbed newt</name>
    <dbReference type="NCBI Taxonomy" id="8319"/>
    <lineage>
        <taxon>Eukaryota</taxon>
        <taxon>Metazoa</taxon>
        <taxon>Chordata</taxon>
        <taxon>Craniata</taxon>
        <taxon>Vertebrata</taxon>
        <taxon>Euteleostomi</taxon>
        <taxon>Amphibia</taxon>
        <taxon>Batrachia</taxon>
        <taxon>Caudata</taxon>
        <taxon>Salamandroidea</taxon>
        <taxon>Salamandridae</taxon>
        <taxon>Pleurodelinae</taxon>
        <taxon>Pleurodeles</taxon>
    </lineage>
</organism>
<feature type="compositionally biased region" description="Basic and acidic residues" evidence="12">
    <location>
        <begin position="1193"/>
        <end position="1204"/>
    </location>
</feature>